<gene>
    <name evidence="1" type="ORF">ABIE13_000230</name>
</gene>
<accession>A0ABV2Q2R2</accession>
<organism evidence="1 2">
    <name type="scientific">Ottowia thiooxydans</name>
    <dbReference type="NCBI Taxonomy" id="219182"/>
    <lineage>
        <taxon>Bacteria</taxon>
        <taxon>Pseudomonadati</taxon>
        <taxon>Pseudomonadota</taxon>
        <taxon>Betaproteobacteria</taxon>
        <taxon>Burkholderiales</taxon>
        <taxon>Comamonadaceae</taxon>
        <taxon>Ottowia</taxon>
    </lineage>
</organism>
<sequence>MLVQHRIEICNCQSQGETRITRSIGVSVFQRHNKLLLVTELSEQF</sequence>
<name>A0ABV2Q2R2_9BURK</name>
<comment type="caution">
    <text evidence="1">The sequence shown here is derived from an EMBL/GenBank/DDBJ whole genome shotgun (WGS) entry which is preliminary data.</text>
</comment>
<reference evidence="1 2" key="1">
    <citation type="submission" date="2024-06" db="EMBL/GenBank/DDBJ databases">
        <title>Sorghum-associated microbial communities from plants grown in Nebraska, USA.</title>
        <authorList>
            <person name="Schachtman D."/>
        </authorList>
    </citation>
    <scope>NUCLEOTIDE SEQUENCE [LARGE SCALE GENOMIC DNA]</scope>
    <source>
        <strain evidence="1 2">2709</strain>
    </source>
</reference>
<dbReference type="Proteomes" id="UP001549320">
    <property type="component" value="Unassembled WGS sequence"/>
</dbReference>
<dbReference type="EMBL" id="JBEPSH010000001">
    <property type="protein sequence ID" value="MET4575133.1"/>
    <property type="molecule type" value="Genomic_DNA"/>
</dbReference>
<protein>
    <submittedName>
        <fullName evidence="1">Uncharacterized protein</fullName>
    </submittedName>
</protein>
<proteinExistence type="predicted"/>
<evidence type="ECO:0000313" key="1">
    <source>
        <dbReference type="EMBL" id="MET4575133.1"/>
    </source>
</evidence>
<evidence type="ECO:0000313" key="2">
    <source>
        <dbReference type="Proteomes" id="UP001549320"/>
    </source>
</evidence>
<keyword evidence="2" id="KW-1185">Reference proteome</keyword>